<dbReference type="GO" id="GO:0003677">
    <property type="term" value="F:DNA binding"/>
    <property type="evidence" value="ECO:0007669"/>
    <property type="project" value="UniProtKB-KW"/>
</dbReference>
<name>A0A8J4G149_9CHLO</name>
<dbReference type="GO" id="GO:0003678">
    <property type="term" value="F:DNA helicase activity"/>
    <property type="evidence" value="ECO:0007669"/>
    <property type="project" value="InterPro"/>
</dbReference>
<keyword evidence="13" id="KW-0234">DNA repair</keyword>
<keyword evidence="5" id="KW-0547">Nucleotide-binding</keyword>
<evidence type="ECO:0000256" key="9">
    <source>
        <dbReference type="ARBA" id="ARBA00022840"/>
    </source>
</evidence>
<dbReference type="Gene3D" id="3.40.50.300">
    <property type="entry name" value="P-loop containing nucleotide triphosphate hydrolases"/>
    <property type="match status" value="2"/>
</dbReference>
<dbReference type="CDD" id="cd17970">
    <property type="entry name" value="DEAHc_FancJ"/>
    <property type="match status" value="1"/>
</dbReference>
<accession>A0A8J4G149</accession>
<dbReference type="Pfam" id="PF23116">
    <property type="entry name" value="HHD_RTEL1"/>
    <property type="match status" value="1"/>
</dbReference>
<dbReference type="GO" id="GO:0005634">
    <property type="term" value="C:nucleus"/>
    <property type="evidence" value="ECO:0007669"/>
    <property type="project" value="UniProtKB-SubCell"/>
</dbReference>
<feature type="region of interest" description="Disordered" evidence="18">
    <location>
        <begin position="1446"/>
        <end position="1466"/>
    </location>
</feature>
<feature type="compositionally biased region" description="Low complexity" evidence="18">
    <location>
        <begin position="1532"/>
        <end position="1548"/>
    </location>
</feature>
<comment type="caution">
    <text evidence="20">The sequence shown here is derived from an EMBL/GenBank/DDBJ whole genome shotgun (WGS) entry which is preliminary data.</text>
</comment>
<dbReference type="GO" id="GO:0070182">
    <property type="term" value="F:DNA polymerase binding"/>
    <property type="evidence" value="ECO:0007669"/>
    <property type="project" value="TreeGrafter"/>
</dbReference>
<dbReference type="InterPro" id="IPR006554">
    <property type="entry name" value="Helicase-like_DEXD_c2"/>
</dbReference>
<evidence type="ECO:0000256" key="5">
    <source>
        <dbReference type="ARBA" id="ARBA00022741"/>
    </source>
</evidence>
<dbReference type="PROSITE" id="PS51193">
    <property type="entry name" value="HELICASE_ATP_BIND_2"/>
    <property type="match status" value="1"/>
</dbReference>
<feature type="region of interest" description="Disordered" evidence="18">
    <location>
        <begin position="1364"/>
        <end position="1400"/>
    </location>
</feature>
<evidence type="ECO:0000256" key="6">
    <source>
        <dbReference type="ARBA" id="ARBA00022763"/>
    </source>
</evidence>
<keyword evidence="9" id="KW-0067">ATP-binding</keyword>
<evidence type="ECO:0000256" key="2">
    <source>
        <dbReference type="ARBA" id="ARBA00009146"/>
    </source>
</evidence>
<dbReference type="CDD" id="cd18788">
    <property type="entry name" value="SF2_C_XPD"/>
    <property type="match status" value="1"/>
</dbReference>
<dbReference type="GO" id="GO:0046872">
    <property type="term" value="F:metal ion binding"/>
    <property type="evidence" value="ECO:0007669"/>
    <property type="project" value="UniProtKB-KW"/>
</dbReference>
<reference evidence="20" key="1">
    <citation type="journal article" date="2021" name="Proc. Natl. Acad. Sci. U.S.A.">
        <title>Three genomes in the algal genus Volvox reveal the fate of a haploid sex-determining region after a transition to homothallism.</title>
        <authorList>
            <person name="Yamamoto K."/>
            <person name="Hamaji T."/>
            <person name="Kawai-Toyooka H."/>
            <person name="Matsuzaki R."/>
            <person name="Takahashi F."/>
            <person name="Nishimura Y."/>
            <person name="Kawachi M."/>
            <person name="Noguchi H."/>
            <person name="Minakuchi Y."/>
            <person name="Umen J.G."/>
            <person name="Toyoda A."/>
            <person name="Nozaki H."/>
        </authorList>
    </citation>
    <scope>NUCLEOTIDE SEQUENCE</scope>
    <source>
        <strain evidence="20">NIES-3785</strain>
    </source>
</reference>
<evidence type="ECO:0000256" key="8">
    <source>
        <dbReference type="ARBA" id="ARBA00022806"/>
    </source>
</evidence>
<feature type="compositionally biased region" description="Polar residues" evidence="18">
    <location>
        <begin position="1478"/>
        <end position="1489"/>
    </location>
</feature>
<dbReference type="PANTHER" id="PTHR11472:SF34">
    <property type="entry name" value="REGULATOR OF TELOMERE ELONGATION HELICASE 1"/>
    <property type="match status" value="1"/>
</dbReference>
<evidence type="ECO:0000256" key="1">
    <source>
        <dbReference type="ARBA" id="ARBA00004123"/>
    </source>
</evidence>
<keyword evidence="7" id="KW-0378">Hydrolase</keyword>
<dbReference type="Pfam" id="PF13307">
    <property type="entry name" value="Helicase_C_2"/>
    <property type="match status" value="1"/>
</dbReference>
<keyword evidence="10" id="KW-0408">Iron</keyword>
<dbReference type="EMBL" id="BNCQ01000001">
    <property type="protein sequence ID" value="GIL94350.1"/>
    <property type="molecule type" value="Genomic_DNA"/>
</dbReference>
<evidence type="ECO:0000256" key="17">
    <source>
        <dbReference type="ARBA" id="ARBA00073810"/>
    </source>
</evidence>
<dbReference type="InterPro" id="IPR014013">
    <property type="entry name" value="Helic_SF1/SF2_ATP-bd_DinG/Rad3"/>
</dbReference>
<dbReference type="Gene3D" id="3.30.40.10">
    <property type="entry name" value="Zinc/RING finger domain, C3HC4 (zinc finger)"/>
    <property type="match status" value="1"/>
</dbReference>
<protein>
    <recommendedName>
        <fullName evidence="17">Regulator of telomere elongation helicase 1 homolog</fullName>
    </recommendedName>
</protein>
<dbReference type="InterPro" id="IPR045028">
    <property type="entry name" value="DinG/Rad3-like"/>
</dbReference>
<feature type="compositionally biased region" description="Gly residues" evidence="18">
    <location>
        <begin position="895"/>
        <end position="911"/>
    </location>
</feature>
<sequence>MEQLSAQTALAKPERKVTTLQIAGIPVEFPFEPYPCQGKNALLESPTGTGKTLCLLCSTLAWRESLKPPAPDLAGPAAAALAQQAGLGFSATLGLPGTAAAAAASLIASGAAGPTVAQAGGSGSGNGGKPALPLIIYSSRTHSQLAQVMKELRNSSYKDRVRSTVLSSRQQTCLHPTASKLSSGAANQACKALTTAKKCSWHNQLKFGKYRNAASSLVSSVPDIEELMAVGKAHGVCPFYLGRDAGKEADIVFLPYNYLLDPSTRRTMTDNIDWGNAVVIFDEAHNVESVSSDSCSFDITAKQLTDAMLEAKRCKEACLERIERGAVALVDVPAPGEAQGLDYRRMAADMDLLQGVLKLIENGLHSLAAKLPPPPPSGHGGDGGGLTRPGSFLFEFLGQLGITAHSLSALNAAIDAAAEILAAADVEAGRSSNKASTVALQHLQSCLNLAFSTLEPLTDKPGAPPAHKGFRVHVHLQRSWGADKLPAPTLSYWCFIPGMAFRRLAALRLRSFLLTSGTLSPMDSFAAELQIPFPVRLENPHVIAANQVWVGVLPTGPSGAALNSTYASRDSIAYKDELGNALVNVARLVPDGLLVFFASYAAMDSAINHWKQNGGAGGVGSTWERIVRHKAPVVEPRESSAFGAAIEEFRAKLDDPATQGAVFFAVCRGKVSEGLDFSDRAGRAVVITGIPYAVKNDAKVRLKRDVLDEEARAISSGANGLAGEGVAPLTGEAWYTNTAMRAVNQAMGRVIRHRWDYGAILLADDRFRTPATQRNMSRWVREHVVVYEHFGKASASLTKFFKDKANFQKPSRTLPGRSTNLSAFETVGVTNGQSSLAAVAATAALGSGSSGGAAGQSLLDSVPAAIDVSGIGALAATGLGGIGSRKPASTVGPSMAGGGHGSGSGSAGGGGGGLGRGSAVGLLGLLRSAPAAADATDSVQVAVARSGIAAGNRNTNGSDGGGASAGGGGIGLTAALDCLGGSRAGAHQAAAAVGRELPPPWPAASAGVGNAAGSFGLPLERPFSSASGSGPTRGGVLIRRNMLALAGGAPPVAQQLAPLGHCSSSGGGSGAPAMEVVGPQHKLAELRRRVALGKDDDSSKSREQSPEHKRDVGPIIADVDRDPVADLLQEDDRSGVAAGRTAGGLTRIVLQSVEPAAAGTGSAAASGGTGSGGGDSSSASGRCSCVPPGAARGNTTALGSEVGASTSGHHIGSAADGSGGGGEGGGAPARADPKVFMTQLKSELSSQGFKDFQRLMTAYKTSKDLHAFVDGVVALLRGPSTCHLLRGVAAFMPKTEREWFNNIIAVHMRAAAAHAALVGATTTEAMAPPAVSSASAGNIEILGARGQTSNAAAAEAARMAAAGVGPSTAGGTSSALGKHPAPSDAADKARPGQQQQRNPNRVVQPAAGANLHLQPQSQPSANQVRTACAAAMNAALAATSASQLGSQLLSRPHAQPSQHPESTGRGESITAMASLSVTSHGHVHAQQNQKRQKPPGYIGAYDGSSEPALPPSKRQNLGPAPSGATTDGGRRSGPTTAATSAAAAAGPPGAGVLSAAAAAVPCSLCGKRPMSNAHEGPCGHLACYNCWLVQLAVHFKCKTCGRSMRQKNLTKKYFM</sequence>
<dbReference type="InterPro" id="IPR002464">
    <property type="entry name" value="DNA/RNA_helicase_DEAH_CS"/>
</dbReference>
<dbReference type="InterPro" id="IPR027417">
    <property type="entry name" value="P-loop_NTPase"/>
</dbReference>
<keyword evidence="15" id="KW-0539">Nucleus</keyword>
<feature type="region of interest" description="Disordered" evidence="18">
    <location>
        <begin position="1478"/>
        <end position="1548"/>
    </location>
</feature>
<dbReference type="GO" id="GO:0090657">
    <property type="term" value="P:telomeric loop disassembly"/>
    <property type="evidence" value="ECO:0007669"/>
    <property type="project" value="TreeGrafter"/>
</dbReference>
<keyword evidence="11" id="KW-0411">Iron-sulfur</keyword>
<evidence type="ECO:0000256" key="3">
    <source>
        <dbReference type="ARBA" id="ARBA00022485"/>
    </source>
</evidence>
<comment type="subcellular location">
    <subcellularLocation>
        <location evidence="1">Nucleus</location>
    </subcellularLocation>
</comment>
<organism evidence="20 21">
    <name type="scientific">Volvox reticuliferus</name>
    <dbReference type="NCBI Taxonomy" id="1737510"/>
    <lineage>
        <taxon>Eukaryota</taxon>
        <taxon>Viridiplantae</taxon>
        <taxon>Chlorophyta</taxon>
        <taxon>core chlorophytes</taxon>
        <taxon>Chlorophyceae</taxon>
        <taxon>CS clade</taxon>
        <taxon>Chlamydomonadales</taxon>
        <taxon>Volvocaceae</taxon>
        <taxon>Volvox</taxon>
    </lineage>
</organism>
<keyword evidence="4" id="KW-0479">Metal-binding</keyword>
<proteinExistence type="inferred from homology"/>
<feature type="region of interest" description="Disordered" evidence="18">
    <location>
        <begin position="1091"/>
        <end position="1118"/>
    </location>
</feature>
<gene>
    <name evidence="20" type="ORF">Vretimale_579</name>
</gene>
<evidence type="ECO:0000313" key="20">
    <source>
        <dbReference type="EMBL" id="GIL94350.1"/>
    </source>
</evidence>
<feature type="region of interest" description="Disordered" evidence="18">
    <location>
        <begin position="1196"/>
        <end position="1231"/>
    </location>
</feature>
<evidence type="ECO:0000256" key="14">
    <source>
        <dbReference type="ARBA" id="ARBA00023235"/>
    </source>
</evidence>
<dbReference type="GO" id="GO:0016818">
    <property type="term" value="F:hydrolase activity, acting on acid anhydrides, in phosphorus-containing anhydrides"/>
    <property type="evidence" value="ECO:0007669"/>
    <property type="project" value="InterPro"/>
</dbReference>
<dbReference type="SMART" id="SM00491">
    <property type="entry name" value="HELICc2"/>
    <property type="match status" value="1"/>
</dbReference>
<evidence type="ECO:0000256" key="16">
    <source>
        <dbReference type="ARBA" id="ARBA00049360"/>
    </source>
</evidence>
<dbReference type="PROSITE" id="PS00690">
    <property type="entry name" value="DEAH_ATP_HELICASE"/>
    <property type="match status" value="1"/>
</dbReference>
<dbReference type="Gene3D" id="1.20.1160.20">
    <property type="match status" value="1"/>
</dbReference>
<dbReference type="InterPro" id="IPR057498">
    <property type="entry name" value="Rtel1_ARCH"/>
</dbReference>
<dbReference type="GO" id="GO:0010569">
    <property type="term" value="P:regulation of double-strand break repair via homologous recombination"/>
    <property type="evidence" value="ECO:0007669"/>
    <property type="project" value="TreeGrafter"/>
</dbReference>
<dbReference type="Proteomes" id="UP000722791">
    <property type="component" value="Unassembled WGS sequence"/>
</dbReference>
<evidence type="ECO:0000256" key="4">
    <source>
        <dbReference type="ARBA" id="ARBA00022723"/>
    </source>
</evidence>
<dbReference type="InterPro" id="IPR013083">
    <property type="entry name" value="Znf_RING/FYVE/PHD"/>
</dbReference>
<evidence type="ECO:0000256" key="7">
    <source>
        <dbReference type="ARBA" id="ARBA00022801"/>
    </source>
</evidence>
<evidence type="ECO:0000256" key="13">
    <source>
        <dbReference type="ARBA" id="ARBA00023204"/>
    </source>
</evidence>
<keyword evidence="8" id="KW-0347">Helicase</keyword>
<dbReference type="GO" id="GO:0051539">
    <property type="term" value="F:4 iron, 4 sulfur cluster binding"/>
    <property type="evidence" value="ECO:0007669"/>
    <property type="project" value="UniProtKB-KW"/>
</dbReference>
<feature type="region of interest" description="Disordered" evidence="18">
    <location>
        <begin position="886"/>
        <end position="911"/>
    </location>
</feature>
<comment type="catalytic activity">
    <reaction evidence="16">
        <text>ATP + H2O = ADP + phosphate + H(+)</text>
        <dbReference type="Rhea" id="RHEA:13065"/>
        <dbReference type="ChEBI" id="CHEBI:15377"/>
        <dbReference type="ChEBI" id="CHEBI:15378"/>
        <dbReference type="ChEBI" id="CHEBI:30616"/>
        <dbReference type="ChEBI" id="CHEBI:43474"/>
        <dbReference type="ChEBI" id="CHEBI:456216"/>
    </reaction>
</comment>
<evidence type="ECO:0000256" key="12">
    <source>
        <dbReference type="ARBA" id="ARBA00023125"/>
    </source>
</evidence>
<dbReference type="FunFam" id="3.40.50.300:FF:000431">
    <property type="entry name" value="Regulator of telomere elongation helicase 1"/>
    <property type="match status" value="1"/>
</dbReference>
<feature type="domain" description="Helicase ATP-binding" evidence="19">
    <location>
        <begin position="1"/>
        <end position="348"/>
    </location>
</feature>
<keyword evidence="14" id="KW-0413">Isomerase</keyword>
<evidence type="ECO:0000256" key="10">
    <source>
        <dbReference type="ARBA" id="ARBA00023004"/>
    </source>
</evidence>
<evidence type="ECO:0000256" key="18">
    <source>
        <dbReference type="SAM" id="MobiDB-lite"/>
    </source>
</evidence>
<keyword evidence="6" id="KW-0227">DNA damage</keyword>
<dbReference type="SUPFAM" id="SSF57850">
    <property type="entry name" value="RING/U-box"/>
    <property type="match status" value="1"/>
</dbReference>
<evidence type="ECO:0000256" key="11">
    <source>
        <dbReference type="ARBA" id="ARBA00023014"/>
    </source>
</evidence>
<feature type="region of interest" description="Disordered" evidence="18">
    <location>
        <begin position="1159"/>
        <end position="1183"/>
    </location>
</feature>
<keyword evidence="12" id="KW-0238">DNA-binding</keyword>
<dbReference type="SUPFAM" id="SSF52540">
    <property type="entry name" value="P-loop containing nucleoside triphosphate hydrolases"/>
    <property type="match status" value="2"/>
</dbReference>
<dbReference type="GO" id="GO:0005524">
    <property type="term" value="F:ATP binding"/>
    <property type="evidence" value="ECO:0007669"/>
    <property type="project" value="UniProtKB-KW"/>
</dbReference>
<evidence type="ECO:0000256" key="15">
    <source>
        <dbReference type="ARBA" id="ARBA00023242"/>
    </source>
</evidence>
<evidence type="ECO:0000313" key="21">
    <source>
        <dbReference type="Proteomes" id="UP000722791"/>
    </source>
</evidence>
<dbReference type="InterPro" id="IPR010614">
    <property type="entry name" value="RAD3-like_helicase_DEAD"/>
</dbReference>
<keyword evidence="3" id="KW-0004">4Fe-4S</keyword>
<dbReference type="PANTHER" id="PTHR11472">
    <property type="entry name" value="DNA REPAIR DEAD HELICASE RAD3/XP-D SUBFAMILY MEMBER"/>
    <property type="match status" value="1"/>
</dbReference>
<feature type="compositionally biased region" description="Polar residues" evidence="18">
    <location>
        <begin position="1196"/>
        <end position="1208"/>
    </location>
</feature>
<evidence type="ECO:0000259" key="19">
    <source>
        <dbReference type="PROSITE" id="PS51193"/>
    </source>
</evidence>
<comment type="similarity">
    <text evidence="2">Belongs to the helicase family. RAD3/XPD subfamily.</text>
</comment>
<dbReference type="Pfam" id="PF06733">
    <property type="entry name" value="DEAD_2"/>
    <property type="match status" value="1"/>
</dbReference>
<feature type="compositionally biased region" description="Gly residues" evidence="18">
    <location>
        <begin position="1217"/>
        <end position="1227"/>
    </location>
</feature>
<dbReference type="SMART" id="SM00488">
    <property type="entry name" value="DEXDc2"/>
    <property type="match status" value="1"/>
</dbReference>
<dbReference type="Pfam" id="PF23109">
    <property type="entry name" value="ARCH_RTEL1"/>
    <property type="match status" value="1"/>
</dbReference>
<dbReference type="GO" id="GO:1904430">
    <property type="term" value="P:negative regulation of t-circle formation"/>
    <property type="evidence" value="ECO:0007669"/>
    <property type="project" value="TreeGrafter"/>
</dbReference>
<dbReference type="GO" id="GO:0045910">
    <property type="term" value="P:negative regulation of DNA recombination"/>
    <property type="evidence" value="ECO:0007669"/>
    <property type="project" value="TreeGrafter"/>
</dbReference>
<dbReference type="GO" id="GO:0006281">
    <property type="term" value="P:DNA repair"/>
    <property type="evidence" value="ECO:0007669"/>
    <property type="project" value="UniProtKB-KW"/>
</dbReference>
<dbReference type="InterPro" id="IPR006555">
    <property type="entry name" value="ATP-dep_Helicase_C"/>
</dbReference>